<protein>
    <recommendedName>
        <fullName evidence="4">Photosystem I reaction center subunit V, chloroplastic</fullName>
    </recommendedName>
    <alternativeName>
        <fullName evidence="13">PSI-G</fullName>
    </alternativeName>
</protein>
<dbReference type="Pfam" id="PF01241">
    <property type="entry name" value="PSI_PSAK"/>
    <property type="match status" value="1"/>
</dbReference>
<keyword evidence="6" id="KW-0602">Photosynthesis</keyword>
<accession>A0ABP0V3S9</accession>
<comment type="similarity">
    <text evidence="3">Belongs to the PsaG/PsaK family.</text>
</comment>
<keyword evidence="15" id="KW-1185">Reference proteome</keyword>
<evidence type="ECO:0000256" key="1">
    <source>
        <dbReference type="ARBA" id="ARBA00004141"/>
    </source>
</evidence>
<evidence type="ECO:0000256" key="3">
    <source>
        <dbReference type="ARBA" id="ARBA00006458"/>
    </source>
</evidence>
<keyword evidence="8" id="KW-0812">Transmembrane</keyword>
<evidence type="ECO:0000256" key="6">
    <source>
        <dbReference type="ARBA" id="ARBA00022531"/>
    </source>
</evidence>
<gene>
    <name evidence="14" type="ORF">CSSPTR1EN2_LOCUS23178</name>
</gene>
<dbReference type="PANTHER" id="PTHR34195">
    <property type="entry name" value="PHOTOSYSTEM I REACTION CENTER SUBUNIT V, CHLOROPLASTIC-RELATED"/>
    <property type="match status" value="1"/>
</dbReference>
<dbReference type="EMBL" id="OZ019901">
    <property type="protein sequence ID" value="CAK9236778.1"/>
    <property type="molecule type" value="Genomic_DNA"/>
</dbReference>
<sequence>MAACAATSRATTGIASLSGRNKVVARAAAAVQASFAGLRSGNTRIDGLSLSRSRSFADRTAVAKSVANTTCGLDTPVVISLSTGALLFLGRFVFLPFQRDNVARQGLPEQNGETHYEAGDVRAQEVVSLLKTNDPAGFTIVDVLAWGALGHAIAFFILATSNNGYEPTF</sequence>
<dbReference type="Proteomes" id="UP001497512">
    <property type="component" value="Chromosome 9"/>
</dbReference>
<dbReference type="InterPro" id="IPR016370">
    <property type="entry name" value="PSI_PsaG/PsaK_pln"/>
</dbReference>
<dbReference type="PIRSF" id="PIRSF002912">
    <property type="entry name" value="PSI_PsaK"/>
    <property type="match status" value="1"/>
</dbReference>
<keyword evidence="5" id="KW-0150">Chloroplast</keyword>
<comment type="subcellular location">
    <subcellularLocation>
        <location evidence="1">Membrane</location>
        <topology evidence="1">Multi-pass membrane protein</topology>
    </subcellularLocation>
    <subcellularLocation>
        <location evidence="2">Plastid</location>
        <location evidence="2">Chloroplast</location>
    </subcellularLocation>
</comment>
<keyword evidence="10" id="KW-0809">Transit peptide</keyword>
<reference evidence="14" key="1">
    <citation type="submission" date="2024-02" db="EMBL/GenBank/DDBJ databases">
        <authorList>
            <consortium name="ELIXIR-Norway"/>
            <consortium name="Elixir Norway"/>
        </authorList>
    </citation>
    <scope>NUCLEOTIDE SEQUENCE</scope>
</reference>
<keyword evidence="12" id="KW-0472">Membrane</keyword>
<proteinExistence type="inferred from homology"/>
<evidence type="ECO:0000256" key="11">
    <source>
        <dbReference type="ARBA" id="ARBA00022989"/>
    </source>
</evidence>
<evidence type="ECO:0000256" key="7">
    <source>
        <dbReference type="ARBA" id="ARBA00022640"/>
    </source>
</evidence>
<dbReference type="InterPro" id="IPR023618">
    <property type="entry name" value="PSI_PsaG/PsaK_dom"/>
</dbReference>
<evidence type="ECO:0000256" key="5">
    <source>
        <dbReference type="ARBA" id="ARBA00022528"/>
    </source>
</evidence>
<dbReference type="InterPro" id="IPR000549">
    <property type="entry name" value="PSI_PsaG/PsaK"/>
</dbReference>
<evidence type="ECO:0000256" key="13">
    <source>
        <dbReference type="ARBA" id="ARBA00033434"/>
    </source>
</evidence>
<evidence type="ECO:0000256" key="12">
    <source>
        <dbReference type="ARBA" id="ARBA00023136"/>
    </source>
</evidence>
<keyword evidence="11" id="KW-1133">Transmembrane helix</keyword>
<evidence type="ECO:0000313" key="14">
    <source>
        <dbReference type="EMBL" id="CAK9236778.1"/>
    </source>
</evidence>
<organism evidence="14 15">
    <name type="scientific">Sphagnum troendelagicum</name>
    <dbReference type="NCBI Taxonomy" id="128251"/>
    <lineage>
        <taxon>Eukaryota</taxon>
        <taxon>Viridiplantae</taxon>
        <taxon>Streptophyta</taxon>
        <taxon>Embryophyta</taxon>
        <taxon>Bryophyta</taxon>
        <taxon>Sphagnophytina</taxon>
        <taxon>Sphagnopsida</taxon>
        <taxon>Sphagnales</taxon>
        <taxon>Sphagnaceae</taxon>
        <taxon>Sphagnum</taxon>
    </lineage>
</organism>
<evidence type="ECO:0000313" key="15">
    <source>
        <dbReference type="Proteomes" id="UP001497512"/>
    </source>
</evidence>
<dbReference type="NCBIfam" id="TIGR03051">
    <property type="entry name" value="PS_I_psaG_plant"/>
    <property type="match status" value="1"/>
</dbReference>
<evidence type="ECO:0000256" key="9">
    <source>
        <dbReference type="ARBA" id="ARBA00022836"/>
    </source>
</evidence>
<dbReference type="Gene3D" id="1.10.286.40">
    <property type="entry name" value="Chlorophyll a-b binding protein like"/>
    <property type="match status" value="1"/>
</dbReference>
<evidence type="ECO:0000256" key="4">
    <source>
        <dbReference type="ARBA" id="ARBA00013810"/>
    </source>
</evidence>
<keyword evidence="9" id="KW-0603">Photosystem I</keyword>
<evidence type="ECO:0000256" key="10">
    <source>
        <dbReference type="ARBA" id="ARBA00022946"/>
    </source>
</evidence>
<dbReference type="PANTHER" id="PTHR34195:SF1">
    <property type="entry name" value="PHOTOSYSTEM I REACTION CENTER SUBUNIT V, CHLOROPLASTIC"/>
    <property type="match status" value="1"/>
</dbReference>
<keyword evidence="7" id="KW-0934">Plastid</keyword>
<evidence type="ECO:0000256" key="8">
    <source>
        <dbReference type="ARBA" id="ARBA00022692"/>
    </source>
</evidence>
<evidence type="ECO:0000256" key="2">
    <source>
        <dbReference type="ARBA" id="ARBA00004229"/>
    </source>
</evidence>
<dbReference type="InterPro" id="IPR017494">
    <property type="entry name" value="PSI_PsaG"/>
</dbReference>
<dbReference type="PROSITE" id="PS01026">
    <property type="entry name" value="PHOTOSYSTEM_I_PSAGK"/>
    <property type="match status" value="1"/>
</dbReference>
<name>A0ABP0V3S9_9BRYO</name>